<accession>A0A9P6Y555</accession>
<evidence type="ECO:0000313" key="1">
    <source>
        <dbReference type="EMBL" id="KAG1539724.1"/>
    </source>
</evidence>
<gene>
    <name evidence="1" type="ORF">G6F50_014462</name>
</gene>
<proteinExistence type="predicted"/>
<dbReference type="EMBL" id="JAANIU010006927">
    <property type="protein sequence ID" value="KAG1539724.1"/>
    <property type="molecule type" value="Genomic_DNA"/>
</dbReference>
<evidence type="ECO:0000313" key="2">
    <source>
        <dbReference type="Proteomes" id="UP000740926"/>
    </source>
</evidence>
<comment type="caution">
    <text evidence="1">The sequence shown here is derived from an EMBL/GenBank/DDBJ whole genome shotgun (WGS) entry which is preliminary data.</text>
</comment>
<name>A0A9P6Y555_9FUNG</name>
<reference evidence="1 2" key="1">
    <citation type="journal article" date="2020" name="Microb. Genom.">
        <title>Genetic diversity of clinical and environmental Mucorales isolates obtained from an investigation of mucormycosis cases among solid organ transplant recipients.</title>
        <authorList>
            <person name="Nguyen M.H."/>
            <person name="Kaul D."/>
            <person name="Muto C."/>
            <person name="Cheng S.J."/>
            <person name="Richter R.A."/>
            <person name="Bruno V.M."/>
            <person name="Liu G."/>
            <person name="Beyhan S."/>
            <person name="Sundermann A.J."/>
            <person name="Mounaud S."/>
            <person name="Pasculle A.W."/>
            <person name="Nierman W.C."/>
            <person name="Driscoll E."/>
            <person name="Cumbie R."/>
            <person name="Clancy C.J."/>
            <person name="Dupont C.L."/>
        </authorList>
    </citation>
    <scope>NUCLEOTIDE SEQUENCE [LARGE SCALE GENOMIC DNA]</scope>
    <source>
        <strain evidence="1 2">GL24</strain>
    </source>
</reference>
<sequence>MEEVSQLISAMRGILSRNSSLSAIFGDFFFVTWGMGMKSRFVADENFVHALSSQGFIWDKMDLSNLYLDLGINFASPQLGLTGLWSTGERKDFQSILELLFEDESFHKSMYRHDPFCGHSGIGGFKYGNRKSGFIRVSAYSHAKQPGQLALQATMDKS</sequence>
<organism evidence="1 2">
    <name type="scientific">Rhizopus delemar</name>
    <dbReference type="NCBI Taxonomy" id="936053"/>
    <lineage>
        <taxon>Eukaryota</taxon>
        <taxon>Fungi</taxon>
        <taxon>Fungi incertae sedis</taxon>
        <taxon>Mucoromycota</taxon>
        <taxon>Mucoromycotina</taxon>
        <taxon>Mucoromycetes</taxon>
        <taxon>Mucorales</taxon>
        <taxon>Mucorineae</taxon>
        <taxon>Rhizopodaceae</taxon>
        <taxon>Rhizopus</taxon>
    </lineage>
</organism>
<keyword evidence="2" id="KW-1185">Reference proteome</keyword>
<dbReference type="AlphaFoldDB" id="A0A9P6Y555"/>
<dbReference type="Proteomes" id="UP000740926">
    <property type="component" value="Unassembled WGS sequence"/>
</dbReference>
<protein>
    <submittedName>
        <fullName evidence="1">Uncharacterized protein</fullName>
    </submittedName>
</protein>